<dbReference type="InterPro" id="IPR000836">
    <property type="entry name" value="PRTase_dom"/>
</dbReference>
<dbReference type="InterPro" id="IPR029057">
    <property type="entry name" value="PRTase-like"/>
</dbReference>
<dbReference type="Proteomes" id="UP001199363">
    <property type="component" value="Unassembled WGS sequence"/>
</dbReference>
<dbReference type="Gene3D" id="3.40.50.2020">
    <property type="match status" value="1"/>
</dbReference>
<organism evidence="1 2">
    <name type="scientific">Phocaeicola vulgatus</name>
    <name type="common">Bacteroides vulgatus</name>
    <dbReference type="NCBI Taxonomy" id="821"/>
    <lineage>
        <taxon>Bacteria</taxon>
        <taxon>Pseudomonadati</taxon>
        <taxon>Bacteroidota</taxon>
        <taxon>Bacteroidia</taxon>
        <taxon>Bacteroidales</taxon>
        <taxon>Bacteroidaceae</taxon>
        <taxon>Phocaeicola</taxon>
    </lineage>
</organism>
<reference evidence="1" key="1">
    <citation type="submission" date="2021-10" db="EMBL/GenBank/DDBJ databases">
        <title>Collection of gut derived symbiotic bacterial strains cultured from healthy donors.</title>
        <authorList>
            <person name="Lin H."/>
            <person name="Littmann E."/>
            <person name="Kohout C."/>
            <person name="Pamer E.G."/>
        </authorList>
    </citation>
    <scope>NUCLEOTIDE SEQUENCE</scope>
    <source>
        <strain evidence="1">DFI.1.167</strain>
    </source>
</reference>
<evidence type="ECO:0000313" key="2">
    <source>
        <dbReference type="Proteomes" id="UP001199363"/>
    </source>
</evidence>
<name>A0AAP6YCW4_PHOVU</name>
<keyword evidence="1" id="KW-0328">Glycosyltransferase</keyword>
<evidence type="ECO:0000313" key="1">
    <source>
        <dbReference type="EMBL" id="MCB7281790.1"/>
    </source>
</evidence>
<dbReference type="GO" id="GO:0016757">
    <property type="term" value="F:glycosyltransferase activity"/>
    <property type="evidence" value="ECO:0007669"/>
    <property type="project" value="UniProtKB-KW"/>
</dbReference>
<sequence>MAQKINDYYLKQWQKPIISFFDYLPIKYEATEKEWQIRQLIWDFKDGRRSGKVAELVARQIRAQFGSLCDTITFACIPACTAVANAIRYEEFAEEVCRLTGATNAYKAITIEGERLAVHENQNGKNIESVHIIKFNRDFFNGKKVLLFDDIITRGFSYARFACEIENFGAEVLGGYFLGRTLLK</sequence>
<keyword evidence="1" id="KW-0808">Transferase</keyword>
<dbReference type="CDD" id="cd06223">
    <property type="entry name" value="PRTases_typeI"/>
    <property type="match status" value="1"/>
</dbReference>
<protein>
    <submittedName>
        <fullName evidence="1">Phosphoribosyltransferase</fullName>
    </submittedName>
</protein>
<gene>
    <name evidence="1" type="ORF">LI282_12165</name>
</gene>
<dbReference type="RefSeq" id="WP_100262947.1">
    <property type="nucleotide sequence ID" value="NZ_JABDSG010000104.1"/>
</dbReference>
<dbReference type="EMBL" id="JAJCQG010000036">
    <property type="protein sequence ID" value="MCB7281790.1"/>
    <property type="molecule type" value="Genomic_DNA"/>
</dbReference>
<comment type="caution">
    <text evidence="1">The sequence shown here is derived from an EMBL/GenBank/DDBJ whole genome shotgun (WGS) entry which is preliminary data.</text>
</comment>
<dbReference type="SUPFAM" id="SSF53271">
    <property type="entry name" value="PRTase-like"/>
    <property type="match status" value="1"/>
</dbReference>
<proteinExistence type="predicted"/>
<dbReference type="AlphaFoldDB" id="A0AAP6YCW4"/>
<accession>A0AAP6YCW4</accession>